<dbReference type="Pfam" id="PF13545">
    <property type="entry name" value="HTH_Crp_2"/>
    <property type="match status" value="1"/>
</dbReference>
<dbReference type="InterPro" id="IPR000014">
    <property type="entry name" value="PAS"/>
</dbReference>
<dbReference type="InterPro" id="IPR036388">
    <property type="entry name" value="WH-like_DNA-bd_sf"/>
</dbReference>
<dbReference type="Gene3D" id="3.30.450.20">
    <property type="entry name" value="PAS domain"/>
    <property type="match status" value="1"/>
</dbReference>
<dbReference type="Pfam" id="PF00989">
    <property type="entry name" value="PAS"/>
    <property type="match status" value="1"/>
</dbReference>
<sequence length="390" mass="44790">MNIEGLFQRTGVMRQHLLNLYQTTIALPWIPSDLLPQTFKELHTTLKMLLAAIDELHQQNEEFVQTRNLVEIERQHYQELFEYLPVGYLHTNLQGIIEDANQEAGRLLNISPKFLVGKPLISFIVQECQQYFCRELIELSKSDQVRQLFLVLKPRYNGPFNASLIVRSSFNFHINKSNLYWLIQKSSTSQIVGMTTIDMDEEILQDRQIHKYSKGDNIALDNTFFGYVIQGLVKLSTLSQTGTEILIGLATSGMVFGSTMTNLPLYEATAISDVELVLIYVSEMRAIPNLNQMLLPKIKQRLQQTESFLFIISHYNVEDRLSSLLEMLKLELGEPVVEGTRLLFRLTHEDIATACNSTRVTITRLLNKLQKQGKIKYDANKHIIICSPPR</sequence>
<dbReference type="CDD" id="cd00092">
    <property type="entry name" value="HTH_CRP"/>
    <property type="match status" value="1"/>
</dbReference>
<dbReference type="Proteomes" id="UP000516013">
    <property type="component" value="Chromosome"/>
</dbReference>
<keyword evidence="2" id="KW-0238">DNA-binding</keyword>
<dbReference type="InterPro" id="IPR035965">
    <property type="entry name" value="PAS-like_dom_sf"/>
</dbReference>
<dbReference type="SMART" id="SM00091">
    <property type="entry name" value="PAS"/>
    <property type="match status" value="1"/>
</dbReference>
<proteinExistence type="predicted"/>
<accession>A0A7H0EXI2</accession>
<dbReference type="InterPro" id="IPR012318">
    <property type="entry name" value="HTH_CRP"/>
</dbReference>
<evidence type="ECO:0000259" key="4">
    <source>
        <dbReference type="PROSITE" id="PS51063"/>
    </source>
</evidence>
<reference evidence="5 6" key="1">
    <citation type="submission" date="2020-08" db="EMBL/GenBank/DDBJ databases">
        <title>Complete genome sequence of Raphidiopsis curvispora isolated from drinking water reservoir in South Korea.</title>
        <authorList>
            <person name="Jeong J."/>
        </authorList>
    </citation>
    <scope>NUCLEOTIDE SEQUENCE [LARGE SCALE GENOMIC DNA]</scope>
    <source>
        <strain evidence="5 6">GIHE-G1</strain>
    </source>
</reference>
<dbReference type="PROSITE" id="PS51063">
    <property type="entry name" value="HTH_CRP_2"/>
    <property type="match status" value="1"/>
</dbReference>
<keyword evidence="1" id="KW-0805">Transcription regulation</keyword>
<gene>
    <name evidence="5" type="ORF">IAR63_11285</name>
</gene>
<dbReference type="CDD" id="cd00130">
    <property type="entry name" value="PAS"/>
    <property type="match status" value="1"/>
</dbReference>
<dbReference type="RefSeq" id="WP_187705343.1">
    <property type="nucleotide sequence ID" value="NZ_CP060822.1"/>
</dbReference>
<organism evidence="5 6">
    <name type="scientific">Cylindrospermopsis curvispora GIHE-G1</name>
    <dbReference type="NCBI Taxonomy" id="2666332"/>
    <lineage>
        <taxon>Bacteria</taxon>
        <taxon>Bacillati</taxon>
        <taxon>Cyanobacteriota</taxon>
        <taxon>Cyanophyceae</taxon>
        <taxon>Nostocales</taxon>
        <taxon>Aphanizomenonaceae</taxon>
        <taxon>Cylindrospermopsis</taxon>
    </lineage>
</organism>
<feature type="domain" description="HTH crp-type" evidence="4">
    <location>
        <begin position="315"/>
        <end position="389"/>
    </location>
</feature>
<dbReference type="SMART" id="SM00419">
    <property type="entry name" value="HTH_CRP"/>
    <property type="match status" value="1"/>
</dbReference>
<dbReference type="Gene3D" id="2.60.120.10">
    <property type="entry name" value="Jelly Rolls"/>
    <property type="match status" value="1"/>
</dbReference>
<dbReference type="SUPFAM" id="SSF55785">
    <property type="entry name" value="PYP-like sensor domain (PAS domain)"/>
    <property type="match status" value="1"/>
</dbReference>
<evidence type="ECO:0000256" key="2">
    <source>
        <dbReference type="ARBA" id="ARBA00023125"/>
    </source>
</evidence>
<dbReference type="Gene3D" id="1.10.10.10">
    <property type="entry name" value="Winged helix-like DNA-binding domain superfamily/Winged helix DNA-binding domain"/>
    <property type="match status" value="1"/>
</dbReference>
<dbReference type="EMBL" id="CP060822">
    <property type="protein sequence ID" value="QNP28498.1"/>
    <property type="molecule type" value="Genomic_DNA"/>
</dbReference>
<keyword evidence="6" id="KW-1185">Reference proteome</keyword>
<dbReference type="AlphaFoldDB" id="A0A7H0EXI2"/>
<dbReference type="InterPro" id="IPR013767">
    <property type="entry name" value="PAS_fold"/>
</dbReference>
<dbReference type="InterPro" id="IPR014710">
    <property type="entry name" value="RmlC-like_jellyroll"/>
</dbReference>
<evidence type="ECO:0000313" key="6">
    <source>
        <dbReference type="Proteomes" id="UP000516013"/>
    </source>
</evidence>
<dbReference type="KEGG" id="ccur:IAR63_11285"/>
<dbReference type="GO" id="GO:0006355">
    <property type="term" value="P:regulation of DNA-templated transcription"/>
    <property type="evidence" value="ECO:0007669"/>
    <property type="project" value="InterPro"/>
</dbReference>
<evidence type="ECO:0000256" key="1">
    <source>
        <dbReference type="ARBA" id="ARBA00023015"/>
    </source>
</evidence>
<dbReference type="SUPFAM" id="SSF46785">
    <property type="entry name" value="Winged helix' DNA-binding domain"/>
    <property type="match status" value="1"/>
</dbReference>
<dbReference type="SUPFAM" id="SSF51206">
    <property type="entry name" value="cAMP-binding domain-like"/>
    <property type="match status" value="1"/>
</dbReference>
<evidence type="ECO:0000313" key="5">
    <source>
        <dbReference type="EMBL" id="QNP28498.1"/>
    </source>
</evidence>
<dbReference type="InterPro" id="IPR036390">
    <property type="entry name" value="WH_DNA-bd_sf"/>
</dbReference>
<name>A0A7H0EXI2_9CYAN</name>
<keyword evidence="3" id="KW-0804">Transcription</keyword>
<evidence type="ECO:0000256" key="3">
    <source>
        <dbReference type="ARBA" id="ARBA00023163"/>
    </source>
</evidence>
<dbReference type="GO" id="GO:0003677">
    <property type="term" value="F:DNA binding"/>
    <property type="evidence" value="ECO:0007669"/>
    <property type="project" value="UniProtKB-KW"/>
</dbReference>
<protein>
    <submittedName>
        <fullName evidence="5">Helix-turn-helix domain-containing protein</fullName>
    </submittedName>
</protein>
<dbReference type="InterPro" id="IPR018490">
    <property type="entry name" value="cNMP-bd_dom_sf"/>
</dbReference>